<name>A0A9D2QCW9_9CORY</name>
<feature type="transmembrane region" description="Helical" evidence="2">
    <location>
        <begin position="102"/>
        <end position="119"/>
    </location>
</feature>
<evidence type="ECO:0000259" key="3">
    <source>
        <dbReference type="Pfam" id="PF01757"/>
    </source>
</evidence>
<feature type="transmembrane region" description="Helical" evidence="2">
    <location>
        <begin position="169"/>
        <end position="188"/>
    </location>
</feature>
<proteinExistence type="predicted"/>
<keyword evidence="5" id="KW-0012">Acyltransferase</keyword>
<organism evidence="5 6">
    <name type="scientific">Candidatus Corynebacterium faecigallinarum</name>
    <dbReference type="NCBI Taxonomy" id="2838528"/>
    <lineage>
        <taxon>Bacteria</taxon>
        <taxon>Bacillati</taxon>
        <taxon>Actinomycetota</taxon>
        <taxon>Actinomycetes</taxon>
        <taxon>Mycobacteriales</taxon>
        <taxon>Corynebacteriaceae</taxon>
        <taxon>Corynebacterium</taxon>
    </lineage>
</organism>
<evidence type="ECO:0000259" key="4">
    <source>
        <dbReference type="Pfam" id="PF19040"/>
    </source>
</evidence>
<protein>
    <submittedName>
        <fullName evidence="5">Acyltransferase</fullName>
    </submittedName>
</protein>
<evidence type="ECO:0000256" key="1">
    <source>
        <dbReference type="SAM" id="MobiDB-lite"/>
    </source>
</evidence>
<feature type="region of interest" description="Disordered" evidence="1">
    <location>
        <begin position="1"/>
        <end position="28"/>
    </location>
</feature>
<feature type="transmembrane region" description="Helical" evidence="2">
    <location>
        <begin position="302"/>
        <end position="319"/>
    </location>
</feature>
<dbReference type="Pfam" id="PF01757">
    <property type="entry name" value="Acyl_transf_3"/>
    <property type="match status" value="1"/>
</dbReference>
<feature type="transmembrane region" description="Helical" evidence="2">
    <location>
        <begin position="277"/>
        <end position="296"/>
    </location>
</feature>
<feature type="transmembrane region" description="Helical" evidence="2">
    <location>
        <begin position="209"/>
        <end position="233"/>
    </location>
</feature>
<feature type="compositionally biased region" description="Low complexity" evidence="1">
    <location>
        <begin position="9"/>
        <end position="28"/>
    </location>
</feature>
<feature type="transmembrane region" description="Helical" evidence="2">
    <location>
        <begin position="63"/>
        <end position="81"/>
    </location>
</feature>
<feature type="domain" description="Acyltransferase 3" evidence="3">
    <location>
        <begin position="35"/>
        <end position="405"/>
    </location>
</feature>
<evidence type="ECO:0000313" key="6">
    <source>
        <dbReference type="Proteomes" id="UP000823858"/>
    </source>
</evidence>
<feature type="transmembrane region" description="Helical" evidence="2">
    <location>
        <begin position="350"/>
        <end position="368"/>
    </location>
</feature>
<keyword evidence="2" id="KW-0472">Membrane</keyword>
<dbReference type="PANTHER" id="PTHR23028:SF53">
    <property type="entry name" value="ACYL_TRANSF_3 DOMAIN-CONTAINING PROTEIN"/>
    <property type="match status" value="1"/>
</dbReference>
<sequence length="778" mass="83753">MPTSENPDSTPSAAPSAARATARSAAPAGGNYRRDIDGLRGLAIALVVFFHVFIGRVSSGVDVFLLIGGIFFFAPQIRNALNPTGQTLFQAVVRLLRRLYPALLTVIAASLLIGLLVYPRSRWAQLGEDATASLLYVQNLHLAEQSQDYAAIGLDVSVFQHIWSMSAQLQIYLGSLVVILLAALLFGVRGRRGESSPENSARNSVRSSARTGTGAVALSWLLVVATVTSFLYAVYLHSTEQGWNYYSPLSRFWEIGLGGLLGMFLLRRTIPVALAGWRWVAGVVGIVLIIGTGVFLDGAEQFPGPWTLVPLVGAALVILSGNRVDDGRHPTGVTRMLGTRPFQTLGRISYALYLWHWPLLVLATFHFSDGAASGSDEEGQTALQGITASLGVPLGLAVGSGVILLSLGLAWATQRFIETPLRQTRKPARAWLPDRASVRLALRNRRGITVVTAISVATVGVLVSGPAIRHTADSDEVGFNAADLDPELYPGPRALLDGAPVDDTVPVAPLSEDVPDYYPPTGPDGCAGLFGQAAPVLTQEFNNSDIPCAYGDVDAERTMYIAGSSHAEHFVPTLDVIGKDEGIRVIPLLKMGCVIGMPLPKPDGSEYPECEEWNELAQQHIIDNPPTDGVFINTTRPLNPNGSGVDYAPQELVDLVARFTDEGIHTWGMRDTPWLRDDEGGVDARLCVLDGKYARDDSDDTVQDCGKPRSTVRAETNPALGEYDGLDITMLDVTDAMCSEDRCPGVVGNVLVYRDSSHLTNTFAEMLAPEVRRQMFAA</sequence>
<dbReference type="EMBL" id="DWVP01000003">
    <property type="protein sequence ID" value="HJC84265.1"/>
    <property type="molecule type" value="Genomic_DNA"/>
</dbReference>
<keyword evidence="2" id="KW-1133">Transmembrane helix</keyword>
<keyword evidence="2" id="KW-0812">Transmembrane</keyword>
<feature type="transmembrane region" description="Helical" evidence="2">
    <location>
        <begin position="388"/>
        <end position="412"/>
    </location>
</feature>
<reference evidence="5" key="1">
    <citation type="journal article" date="2021" name="PeerJ">
        <title>Extensive microbial diversity within the chicken gut microbiome revealed by metagenomics and culture.</title>
        <authorList>
            <person name="Gilroy R."/>
            <person name="Ravi A."/>
            <person name="Getino M."/>
            <person name="Pursley I."/>
            <person name="Horton D.L."/>
            <person name="Alikhan N.F."/>
            <person name="Baker D."/>
            <person name="Gharbi K."/>
            <person name="Hall N."/>
            <person name="Watson M."/>
            <person name="Adriaenssens E.M."/>
            <person name="Foster-Nyarko E."/>
            <person name="Jarju S."/>
            <person name="Secka A."/>
            <person name="Antonio M."/>
            <person name="Oren A."/>
            <person name="Chaudhuri R.R."/>
            <person name="La Ragione R."/>
            <person name="Hildebrand F."/>
            <person name="Pallen M.J."/>
        </authorList>
    </citation>
    <scope>NUCLEOTIDE SEQUENCE</scope>
    <source>
        <strain evidence="5">ChiHjej13B12-4958</strain>
    </source>
</reference>
<dbReference type="AlphaFoldDB" id="A0A9D2QCW9"/>
<dbReference type="InterPro" id="IPR050879">
    <property type="entry name" value="Acyltransferase_3"/>
</dbReference>
<comment type="caution">
    <text evidence="5">The sequence shown here is derived from an EMBL/GenBank/DDBJ whole genome shotgun (WGS) entry which is preliminary data.</text>
</comment>
<feature type="transmembrane region" description="Helical" evidence="2">
    <location>
        <begin position="447"/>
        <end position="468"/>
    </location>
</feature>
<evidence type="ECO:0000313" key="5">
    <source>
        <dbReference type="EMBL" id="HJC84265.1"/>
    </source>
</evidence>
<accession>A0A9D2QCW9</accession>
<dbReference type="Proteomes" id="UP000823858">
    <property type="component" value="Unassembled WGS sequence"/>
</dbReference>
<dbReference type="GO" id="GO:0016747">
    <property type="term" value="F:acyltransferase activity, transferring groups other than amino-acyl groups"/>
    <property type="evidence" value="ECO:0007669"/>
    <property type="project" value="InterPro"/>
</dbReference>
<gene>
    <name evidence="5" type="ORF">H9751_01685</name>
</gene>
<evidence type="ECO:0000256" key="2">
    <source>
        <dbReference type="SAM" id="Phobius"/>
    </source>
</evidence>
<dbReference type="Pfam" id="PF19040">
    <property type="entry name" value="SGNH"/>
    <property type="match status" value="1"/>
</dbReference>
<dbReference type="GO" id="GO:0016020">
    <property type="term" value="C:membrane"/>
    <property type="evidence" value="ECO:0007669"/>
    <property type="project" value="TreeGrafter"/>
</dbReference>
<dbReference type="InterPro" id="IPR043968">
    <property type="entry name" value="SGNH"/>
</dbReference>
<dbReference type="PANTHER" id="PTHR23028">
    <property type="entry name" value="ACETYLTRANSFERASE"/>
    <property type="match status" value="1"/>
</dbReference>
<dbReference type="GO" id="GO:0009103">
    <property type="term" value="P:lipopolysaccharide biosynthetic process"/>
    <property type="evidence" value="ECO:0007669"/>
    <property type="project" value="TreeGrafter"/>
</dbReference>
<feature type="transmembrane region" description="Helical" evidence="2">
    <location>
        <begin position="245"/>
        <end position="265"/>
    </location>
</feature>
<feature type="domain" description="SGNH" evidence="4">
    <location>
        <begin position="544"/>
        <end position="772"/>
    </location>
</feature>
<reference evidence="5" key="2">
    <citation type="submission" date="2021-04" db="EMBL/GenBank/DDBJ databases">
        <authorList>
            <person name="Gilroy R."/>
        </authorList>
    </citation>
    <scope>NUCLEOTIDE SEQUENCE</scope>
    <source>
        <strain evidence="5">ChiHjej13B12-4958</strain>
    </source>
</reference>
<keyword evidence="5" id="KW-0808">Transferase</keyword>
<dbReference type="InterPro" id="IPR002656">
    <property type="entry name" value="Acyl_transf_3_dom"/>
</dbReference>